<reference evidence="1" key="1">
    <citation type="journal article" date="2019" name="MBio">
        <title>Virus Genomes from Deep Sea Sediments Expand the Ocean Megavirome and Support Independent Origins of Viral Gigantism.</title>
        <authorList>
            <person name="Backstrom D."/>
            <person name="Yutin N."/>
            <person name="Jorgensen S.L."/>
            <person name="Dharamshi J."/>
            <person name="Homa F."/>
            <person name="Zaremba-Niedwiedzka K."/>
            <person name="Spang A."/>
            <person name="Wolf Y.I."/>
            <person name="Koonin E.V."/>
            <person name="Ettema T.J."/>
        </authorList>
    </citation>
    <scope>NUCLEOTIDE SEQUENCE</scope>
</reference>
<sequence>MSGIFYHGEQMCQGTYRNGKDCRNNAYYSIEKSMPSPQFSSTLSFLRCGLHSKKGNRADLLKNPNAKKRALDRINNHRKKVDEVAKENKANNIRGIVVCSKLRMFKGYQSKSGYLNVFPNNRHQNRTDGFGCCSLSPMRLGPVLHNQPGLPEAKNIENFHQGNKCFSSEIDEKGDPKPIFYETQRKLYLDHIPHRHKEAAKGIKNNKNIPLFSIWKKKTGKEKRCTYIESRKYYCRYYEQLAKKTDDYKILARKIDDGYNLNIIGYDAYTVTKSAKEHYLDSNRPFGHELVLYTLLTVNEKEYPWRNINCKND</sequence>
<organism evidence="1">
    <name type="scientific">Pithovirus LCPAC001</name>
    <dbReference type="NCBI Taxonomy" id="2506585"/>
    <lineage>
        <taxon>Viruses</taxon>
        <taxon>Pithoviruses</taxon>
    </lineage>
</organism>
<protein>
    <submittedName>
        <fullName evidence="1">Uncharacterized protein</fullName>
    </submittedName>
</protein>
<evidence type="ECO:0000313" key="1">
    <source>
        <dbReference type="EMBL" id="QBK89504.1"/>
    </source>
</evidence>
<dbReference type="EMBL" id="MK500427">
    <property type="protein sequence ID" value="QBK89504.1"/>
    <property type="molecule type" value="Genomic_DNA"/>
</dbReference>
<accession>A0A481Z226</accession>
<name>A0A481Z226_9VIRU</name>
<proteinExistence type="predicted"/>
<gene>
    <name evidence="1" type="ORF">LCPAC001_00140</name>
</gene>